<reference evidence="6" key="1">
    <citation type="journal article" date="2019" name="Int. J. Syst. Evol. Microbiol.">
        <title>The Global Catalogue of Microorganisms (GCM) 10K type strain sequencing project: providing services to taxonomists for standard genome sequencing and annotation.</title>
        <authorList>
            <consortium name="The Broad Institute Genomics Platform"/>
            <consortium name="The Broad Institute Genome Sequencing Center for Infectious Disease"/>
            <person name="Wu L."/>
            <person name="Ma J."/>
        </authorList>
    </citation>
    <scope>NUCLEOTIDE SEQUENCE [LARGE SCALE GENOMIC DNA]</scope>
    <source>
        <strain evidence="6">JCM 19125</strain>
    </source>
</reference>
<organism evidence="5 6">
    <name type="scientific">Tessaracoccus lubricantis</name>
    <dbReference type="NCBI Taxonomy" id="545543"/>
    <lineage>
        <taxon>Bacteria</taxon>
        <taxon>Bacillati</taxon>
        <taxon>Actinomycetota</taxon>
        <taxon>Actinomycetes</taxon>
        <taxon>Propionibacteriales</taxon>
        <taxon>Propionibacteriaceae</taxon>
        <taxon>Tessaracoccus</taxon>
    </lineage>
</organism>
<evidence type="ECO:0000313" key="5">
    <source>
        <dbReference type="EMBL" id="GAA4905116.1"/>
    </source>
</evidence>
<comment type="caution">
    <text evidence="5">The sequence shown here is derived from an EMBL/GenBank/DDBJ whole genome shotgun (WGS) entry which is preliminary data.</text>
</comment>
<dbReference type="InterPro" id="IPR046335">
    <property type="entry name" value="LacI/GalR-like_sensor"/>
</dbReference>
<feature type="domain" description="Transcriptional regulator LacI/GalR-like sensor" evidence="4">
    <location>
        <begin position="14"/>
        <end position="154"/>
    </location>
</feature>
<dbReference type="Gene3D" id="3.40.50.2300">
    <property type="match status" value="2"/>
</dbReference>
<dbReference type="Proteomes" id="UP001501521">
    <property type="component" value="Unassembled WGS sequence"/>
</dbReference>
<dbReference type="Pfam" id="PF13377">
    <property type="entry name" value="Peripla_BP_3"/>
    <property type="match status" value="1"/>
</dbReference>
<sequence>MDLVTPGDPFAAHQRQATTARRTQWLLAAAADVGFPAPALHDFDQRSPSGEDARALFGAAGRDGRAAIVCSSDRAAISLLWRAVRDGISVPAEVRITGMGNIDEGNSTAPRLTTLGARQTDYSETIDGLLDRIDDPGLSPRAHDLNWHLIKRDSG</sequence>
<keyword evidence="2" id="KW-0238">DNA-binding</keyword>
<gene>
    <name evidence="5" type="ORF">GCM10025789_25470</name>
</gene>
<name>A0ABP9FKH8_9ACTN</name>
<evidence type="ECO:0000256" key="2">
    <source>
        <dbReference type="ARBA" id="ARBA00023125"/>
    </source>
</evidence>
<keyword evidence="1" id="KW-0805">Transcription regulation</keyword>
<dbReference type="RefSeq" id="WP_386084584.1">
    <property type="nucleotide sequence ID" value="NZ_JBHTIX010000002.1"/>
</dbReference>
<dbReference type="SUPFAM" id="SSF53822">
    <property type="entry name" value="Periplasmic binding protein-like I"/>
    <property type="match status" value="1"/>
</dbReference>
<evidence type="ECO:0000256" key="3">
    <source>
        <dbReference type="ARBA" id="ARBA00023163"/>
    </source>
</evidence>
<proteinExistence type="predicted"/>
<evidence type="ECO:0000256" key="1">
    <source>
        <dbReference type="ARBA" id="ARBA00023015"/>
    </source>
</evidence>
<evidence type="ECO:0000259" key="4">
    <source>
        <dbReference type="Pfam" id="PF13377"/>
    </source>
</evidence>
<dbReference type="InterPro" id="IPR028082">
    <property type="entry name" value="Peripla_BP_I"/>
</dbReference>
<protein>
    <recommendedName>
        <fullName evidence="4">Transcriptional regulator LacI/GalR-like sensor domain-containing protein</fullName>
    </recommendedName>
</protein>
<keyword evidence="6" id="KW-1185">Reference proteome</keyword>
<dbReference type="EMBL" id="BAABLV010000036">
    <property type="protein sequence ID" value="GAA4905116.1"/>
    <property type="molecule type" value="Genomic_DNA"/>
</dbReference>
<keyword evidence="3" id="KW-0804">Transcription</keyword>
<accession>A0ABP9FKH8</accession>
<evidence type="ECO:0000313" key="6">
    <source>
        <dbReference type="Proteomes" id="UP001501521"/>
    </source>
</evidence>